<organism evidence="1">
    <name type="scientific">bioreactor metagenome</name>
    <dbReference type="NCBI Taxonomy" id="1076179"/>
    <lineage>
        <taxon>unclassified sequences</taxon>
        <taxon>metagenomes</taxon>
        <taxon>ecological metagenomes</taxon>
    </lineage>
</organism>
<protein>
    <submittedName>
        <fullName evidence="1">Uncharacterized protein</fullName>
    </submittedName>
</protein>
<evidence type="ECO:0000313" key="1">
    <source>
        <dbReference type="EMBL" id="MPN34045.1"/>
    </source>
</evidence>
<name>A0A645H4W7_9ZZZZ</name>
<accession>A0A645H4W7</accession>
<gene>
    <name evidence="1" type="ORF">SDC9_181537</name>
</gene>
<dbReference type="EMBL" id="VSSQ01086875">
    <property type="protein sequence ID" value="MPN34045.1"/>
    <property type="molecule type" value="Genomic_DNA"/>
</dbReference>
<dbReference type="AlphaFoldDB" id="A0A645H4W7"/>
<sequence length="123" mass="13715">MLQPDRRGGSLFLDQRGVLLEHLRGALDHVAGGRVQRSDLVENELLIAQRLSHDHGGPQRGDRRGGGAVDTLDQLDVVLDDDVDRQVALDRDRQLREQVLVLLADVEEHVLVEHLGLLRIGEL</sequence>
<proteinExistence type="predicted"/>
<reference evidence="1" key="1">
    <citation type="submission" date="2019-08" db="EMBL/GenBank/DDBJ databases">
        <authorList>
            <person name="Kucharzyk K."/>
            <person name="Murdoch R.W."/>
            <person name="Higgins S."/>
            <person name="Loffler F."/>
        </authorList>
    </citation>
    <scope>NUCLEOTIDE SEQUENCE</scope>
</reference>
<comment type="caution">
    <text evidence="1">The sequence shown here is derived from an EMBL/GenBank/DDBJ whole genome shotgun (WGS) entry which is preliminary data.</text>
</comment>